<reference evidence="8" key="1">
    <citation type="submission" date="2012-03" db="EMBL/GenBank/DDBJ databases">
        <title>Complete sequence of plasmid 1 of Deinococcus peraridilitoris DSM 19664.</title>
        <authorList>
            <person name="Lucas S."/>
            <person name="Copeland A."/>
            <person name="Lapidus A."/>
            <person name="Glavina del Rio T."/>
            <person name="Dalin E."/>
            <person name="Tice H."/>
            <person name="Bruce D."/>
            <person name="Goodwin L."/>
            <person name="Pitluck S."/>
            <person name="Peters L."/>
            <person name="Mikhailova N."/>
            <person name="Lu M."/>
            <person name="Kyrpides N."/>
            <person name="Mavromatis K."/>
            <person name="Ivanova N."/>
            <person name="Brettin T."/>
            <person name="Detter J.C."/>
            <person name="Han C."/>
            <person name="Larimer F."/>
            <person name="Land M."/>
            <person name="Hauser L."/>
            <person name="Markowitz V."/>
            <person name="Cheng J.-F."/>
            <person name="Hugenholtz P."/>
            <person name="Woyke T."/>
            <person name="Wu D."/>
            <person name="Pukall R."/>
            <person name="Steenblock K."/>
            <person name="Brambilla E."/>
            <person name="Klenk H.-P."/>
            <person name="Eisen J.A."/>
        </authorList>
    </citation>
    <scope>NUCLEOTIDE SEQUENCE [LARGE SCALE GENOMIC DNA]</scope>
    <source>
        <strain evidence="8">DSM 19664 / LMG 22246 / CIP 109416 / KR-200</strain>
        <plasmid evidence="8">Plasmid pDEIPE01</plasmid>
    </source>
</reference>
<keyword evidence="7" id="KW-0614">Plasmid</keyword>
<dbReference type="RefSeq" id="WP_015231174.1">
    <property type="nucleotide sequence ID" value="NC_019789.1"/>
</dbReference>
<evidence type="ECO:0000259" key="6">
    <source>
        <dbReference type="PROSITE" id="PS50983"/>
    </source>
</evidence>
<evidence type="ECO:0000313" key="8">
    <source>
        <dbReference type="Proteomes" id="UP000010467"/>
    </source>
</evidence>
<gene>
    <name evidence="7" type="ordered locus">Deipe_3852</name>
</gene>
<dbReference type="Gene3D" id="3.40.50.1980">
    <property type="entry name" value="Nitrogenase molybdenum iron protein domain"/>
    <property type="match status" value="2"/>
</dbReference>
<geneLocation type="plasmid" evidence="7 8">
    <name>pDEIPE01</name>
</geneLocation>
<dbReference type="AlphaFoldDB" id="L0A7W2"/>
<comment type="subcellular location">
    <subcellularLocation>
        <location evidence="1">Cell envelope</location>
    </subcellularLocation>
</comment>
<dbReference type="PANTHER" id="PTHR30532:SF21">
    <property type="entry name" value="SIDEROPHORE-BINDING LIPOPROTEIN YFIY-RELATED"/>
    <property type="match status" value="1"/>
</dbReference>
<dbReference type="PROSITE" id="PS50983">
    <property type="entry name" value="FE_B12_PBP"/>
    <property type="match status" value="1"/>
</dbReference>
<evidence type="ECO:0000256" key="3">
    <source>
        <dbReference type="ARBA" id="ARBA00022448"/>
    </source>
</evidence>
<keyword evidence="3" id="KW-0813">Transport</keyword>
<dbReference type="OrthoDB" id="9793175at2"/>
<evidence type="ECO:0000313" key="7">
    <source>
        <dbReference type="EMBL" id="AFZ69272.1"/>
    </source>
</evidence>
<keyword evidence="8" id="KW-1185">Reference proteome</keyword>
<evidence type="ECO:0000256" key="2">
    <source>
        <dbReference type="ARBA" id="ARBA00008814"/>
    </source>
</evidence>
<name>L0A7W2_DEIPD</name>
<dbReference type="HOGENOM" id="CLU_038034_0_2_0"/>
<keyword evidence="4 5" id="KW-0732">Signal</keyword>
<protein>
    <submittedName>
        <fullName evidence="7">ABC-type Fe3+-hydroxamate transport system, periplasmic component</fullName>
    </submittedName>
</protein>
<dbReference type="GO" id="GO:1901678">
    <property type="term" value="P:iron coordination entity transport"/>
    <property type="evidence" value="ECO:0007669"/>
    <property type="project" value="UniProtKB-ARBA"/>
</dbReference>
<sequence>MHKLLVTTLLALPGGALAQDANCEGRLIKHAMGDTCVPQTPKRVVVLDTGELDSTLALGVKPIGAVTALGAGFPSYLKGKTDGITDVGTIAQPNLEKILALKPDLILTSKIRHGNIYEQLSKIAPTVMAETVGVVWKDNLKLNAKALNREAQANKLLSNYYARAKKLQAGLGRDRLNTEVSIVRFVPGQTRLQQKASFIGTILEDAGLKRPKSQDKDAFMEVATPERIPDMDGGVLFYSTYGPAQQTDQQLYLQHPLWKRLNVVKEGRVHAVNDDYWFLGIGVIAANKVLDDLEQHLGKR</sequence>
<dbReference type="SUPFAM" id="SSF53807">
    <property type="entry name" value="Helical backbone' metal receptor"/>
    <property type="match status" value="1"/>
</dbReference>
<dbReference type="Pfam" id="PF01497">
    <property type="entry name" value="Peripla_BP_2"/>
    <property type="match status" value="1"/>
</dbReference>
<dbReference type="InterPro" id="IPR051313">
    <property type="entry name" value="Bact_iron-sidero_bind"/>
</dbReference>
<dbReference type="KEGG" id="dpd:Deipe_3852"/>
<evidence type="ECO:0000256" key="1">
    <source>
        <dbReference type="ARBA" id="ARBA00004196"/>
    </source>
</evidence>
<dbReference type="GO" id="GO:0030288">
    <property type="term" value="C:outer membrane-bounded periplasmic space"/>
    <property type="evidence" value="ECO:0007669"/>
    <property type="project" value="TreeGrafter"/>
</dbReference>
<feature type="domain" description="Fe/B12 periplasmic-binding" evidence="6">
    <location>
        <begin position="43"/>
        <end position="300"/>
    </location>
</feature>
<accession>L0A7W2</accession>
<organism evidence="7 8">
    <name type="scientific">Deinococcus peraridilitoris (strain DSM 19664 / LMG 22246 / CIP 109416 / KR-200)</name>
    <dbReference type="NCBI Taxonomy" id="937777"/>
    <lineage>
        <taxon>Bacteria</taxon>
        <taxon>Thermotogati</taxon>
        <taxon>Deinococcota</taxon>
        <taxon>Deinococci</taxon>
        <taxon>Deinococcales</taxon>
        <taxon>Deinococcaceae</taxon>
        <taxon>Deinococcus</taxon>
    </lineage>
</organism>
<dbReference type="Proteomes" id="UP000010467">
    <property type="component" value="Plasmid pDEIPE01"/>
</dbReference>
<evidence type="ECO:0000256" key="5">
    <source>
        <dbReference type="SAM" id="SignalP"/>
    </source>
</evidence>
<dbReference type="EMBL" id="CP003383">
    <property type="protein sequence ID" value="AFZ69272.1"/>
    <property type="molecule type" value="Genomic_DNA"/>
</dbReference>
<feature type="chain" id="PRO_5003939079" evidence="5">
    <location>
        <begin position="19"/>
        <end position="300"/>
    </location>
</feature>
<evidence type="ECO:0000256" key="4">
    <source>
        <dbReference type="ARBA" id="ARBA00022729"/>
    </source>
</evidence>
<dbReference type="InterPro" id="IPR002491">
    <property type="entry name" value="ABC_transptr_periplasmic_BD"/>
</dbReference>
<dbReference type="PANTHER" id="PTHR30532">
    <property type="entry name" value="IRON III DICITRATE-BINDING PERIPLASMIC PROTEIN"/>
    <property type="match status" value="1"/>
</dbReference>
<feature type="signal peptide" evidence="5">
    <location>
        <begin position="1"/>
        <end position="18"/>
    </location>
</feature>
<proteinExistence type="inferred from homology"/>
<dbReference type="PATRIC" id="fig|937777.3.peg.3864"/>
<comment type="similarity">
    <text evidence="2">Belongs to the bacterial solute-binding protein 8 family.</text>
</comment>
<dbReference type="CDD" id="cd01146">
    <property type="entry name" value="FhuD"/>
    <property type="match status" value="1"/>
</dbReference>